<dbReference type="EMBL" id="JAAIUW010000012">
    <property type="protein sequence ID" value="KAF7806681.1"/>
    <property type="molecule type" value="Genomic_DNA"/>
</dbReference>
<keyword evidence="2" id="KW-1185">Reference proteome</keyword>
<dbReference type="Proteomes" id="UP000634136">
    <property type="component" value="Unassembled WGS sequence"/>
</dbReference>
<reference evidence="1" key="1">
    <citation type="submission" date="2020-09" db="EMBL/GenBank/DDBJ databases">
        <title>Genome-Enabled Discovery of Anthraquinone Biosynthesis in Senna tora.</title>
        <authorList>
            <person name="Kang S.-H."/>
            <person name="Pandey R.P."/>
            <person name="Lee C.-M."/>
            <person name="Sim J.-S."/>
            <person name="Jeong J.-T."/>
            <person name="Choi B.-S."/>
            <person name="Jung M."/>
            <person name="Ginzburg D."/>
            <person name="Zhao K."/>
            <person name="Won S.Y."/>
            <person name="Oh T.-J."/>
            <person name="Yu Y."/>
            <person name="Kim N.-H."/>
            <person name="Lee O.R."/>
            <person name="Lee T.-H."/>
            <person name="Bashyal P."/>
            <person name="Kim T.-S."/>
            <person name="Lee W.-H."/>
            <person name="Kawkins C."/>
            <person name="Kim C.-K."/>
            <person name="Kim J.S."/>
            <person name="Ahn B.O."/>
            <person name="Rhee S.Y."/>
            <person name="Sohng J.K."/>
        </authorList>
    </citation>
    <scope>NUCLEOTIDE SEQUENCE</scope>
    <source>
        <tissue evidence="1">Leaf</tissue>
    </source>
</reference>
<name>A0A834SP10_9FABA</name>
<gene>
    <name evidence="1" type="ORF">G2W53_038842</name>
</gene>
<comment type="caution">
    <text evidence="1">The sequence shown here is derived from an EMBL/GenBank/DDBJ whole genome shotgun (WGS) entry which is preliminary data.</text>
</comment>
<proteinExistence type="predicted"/>
<protein>
    <submittedName>
        <fullName evidence="1">Uncharacterized protein</fullName>
    </submittedName>
</protein>
<sequence>MNEFEGLKKSGTNDTRLECEKDRTESIIVKRREYEYDVWCFRERCDLRRSTTCTIRYRVSNLQSFIFL</sequence>
<accession>A0A834SP10</accession>
<evidence type="ECO:0000313" key="1">
    <source>
        <dbReference type="EMBL" id="KAF7806681.1"/>
    </source>
</evidence>
<dbReference type="AlphaFoldDB" id="A0A834SP10"/>
<evidence type="ECO:0000313" key="2">
    <source>
        <dbReference type="Proteomes" id="UP000634136"/>
    </source>
</evidence>
<organism evidence="1 2">
    <name type="scientific">Senna tora</name>
    <dbReference type="NCBI Taxonomy" id="362788"/>
    <lineage>
        <taxon>Eukaryota</taxon>
        <taxon>Viridiplantae</taxon>
        <taxon>Streptophyta</taxon>
        <taxon>Embryophyta</taxon>
        <taxon>Tracheophyta</taxon>
        <taxon>Spermatophyta</taxon>
        <taxon>Magnoliopsida</taxon>
        <taxon>eudicotyledons</taxon>
        <taxon>Gunneridae</taxon>
        <taxon>Pentapetalae</taxon>
        <taxon>rosids</taxon>
        <taxon>fabids</taxon>
        <taxon>Fabales</taxon>
        <taxon>Fabaceae</taxon>
        <taxon>Caesalpinioideae</taxon>
        <taxon>Cassia clade</taxon>
        <taxon>Senna</taxon>
    </lineage>
</organism>